<dbReference type="EMBL" id="VLKI01000001">
    <property type="protein sequence ID" value="TWH91074.1"/>
    <property type="molecule type" value="Genomic_DNA"/>
</dbReference>
<proteinExistence type="predicted"/>
<sequence length="66" mass="7618">MAKKGIQNSSIEQVQIDHETESAFQVDNPKKGRQTKVNNDINFIKKKRRKVPLFLPVLFILRTAPL</sequence>
<evidence type="ECO:0000313" key="1">
    <source>
        <dbReference type="EMBL" id="TWH91074.1"/>
    </source>
</evidence>
<protein>
    <submittedName>
        <fullName evidence="1">Uncharacterized protein</fullName>
    </submittedName>
</protein>
<organism evidence="1 2">
    <name type="scientific">Cytobacillus oceanisediminis</name>
    <dbReference type="NCBI Taxonomy" id="665099"/>
    <lineage>
        <taxon>Bacteria</taxon>
        <taxon>Bacillati</taxon>
        <taxon>Bacillota</taxon>
        <taxon>Bacilli</taxon>
        <taxon>Bacillales</taxon>
        <taxon>Bacillaceae</taxon>
        <taxon>Cytobacillus</taxon>
    </lineage>
</organism>
<accession>A0A562K767</accession>
<keyword evidence="2" id="KW-1185">Reference proteome</keyword>
<dbReference type="AlphaFoldDB" id="A0A562K767"/>
<comment type="caution">
    <text evidence="1">The sequence shown here is derived from an EMBL/GenBank/DDBJ whole genome shotgun (WGS) entry which is preliminary data.</text>
</comment>
<dbReference type="Proteomes" id="UP000318667">
    <property type="component" value="Unassembled WGS sequence"/>
</dbReference>
<name>A0A562K767_9BACI</name>
<gene>
    <name evidence="1" type="ORF">IQ19_00524</name>
</gene>
<reference evidence="1 2" key="1">
    <citation type="journal article" date="2015" name="Stand. Genomic Sci.">
        <title>Genomic Encyclopedia of Bacterial and Archaeal Type Strains, Phase III: the genomes of soil and plant-associated and newly described type strains.</title>
        <authorList>
            <person name="Whitman W.B."/>
            <person name="Woyke T."/>
            <person name="Klenk H.P."/>
            <person name="Zhou Y."/>
            <person name="Lilburn T.G."/>
            <person name="Beck B.J."/>
            <person name="De Vos P."/>
            <person name="Vandamme P."/>
            <person name="Eisen J.A."/>
            <person name="Garrity G."/>
            <person name="Hugenholtz P."/>
            <person name="Kyrpides N.C."/>
        </authorList>
    </citation>
    <scope>NUCLEOTIDE SEQUENCE [LARGE SCALE GENOMIC DNA]</scope>
    <source>
        <strain evidence="1 2">CGMCC 1.10115</strain>
    </source>
</reference>
<evidence type="ECO:0000313" key="2">
    <source>
        <dbReference type="Proteomes" id="UP000318667"/>
    </source>
</evidence>